<keyword evidence="1 2" id="KW-0238">DNA-binding</keyword>
<dbReference type="InterPro" id="IPR001647">
    <property type="entry name" value="HTH_TetR"/>
</dbReference>
<dbReference type="EMBL" id="BHYK01000004">
    <property type="protein sequence ID" value="GCD09262.1"/>
    <property type="molecule type" value="Genomic_DNA"/>
</dbReference>
<dbReference type="PANTHER" id="PTHR43479:SF11">
    <property type="entry name" value="ACREF_ENVCD OPERON REPRESSOR-RELATED"/>
    <property type="match status" value="1"/>
</dbReference>
<keyword evidence="5" id="KW-1185">Reference proteome</keyword>
<feature type="DNA-binding region" description="H-T-H motif" evidence="2">
    <location>
        <begin position="29"/>
        <end position="48"/>
    </location>
</feature>
<sequence>MPKVIENLRETILLEAKNILLNQNFKDLSIREIAKSCNIGTGTFYNYFSTKEELVTEIFREDWKKVSDLVEDLKLTNEPCKEKIRKIYISIGIFVNSYIPIFYEMAMLSGNDYRCREANRYDVLYTKISELLDIEKSKGNIISTLSSYKLAELIISNLMYLNKHKFISFDELYDNLRI</sequence>
<evidence type="ECO:0000259" key="3">
    <source>
        <dbReference type="PROSITE" id="PS50977"/>
    </source>
</evidence>
<feature type="domain" description="HTH tetR-type" evidence="3">
    <location>
        <begin position="6"/>
        <end position="66"/>
    </location>
</feature>
<dbReference type="RefSeq" id="WP_185732589.1">
    <property type="nucleotide sequence ID" value="NZ_BHYK01000004.1"/>
</dbReference>
<dbReference type="AlphaFoldDB" id="A0A401UIH0"/>
<evidence type="ECO:0000313" key="5">
    <source>
        <dbReference type="Proteomes" id="UP000287872"/>
    </source>
</evidence>
<dbReference type="GO" id="GO:0003677">
    <property type="term" value="F:DNA binding"/>
    <property type="evidence" value="ECO:0007669"/>
    <property type="project" value="UniProtKB-UniRule"/>
</dbReference>
<dbReference type="InterPro" id="IPR050624">
    <property type="entry name" value="HTH-type_Tx_Regulator"/>
</dbReference>
<dbReference type="PANTHER" id="PTHR43479">
    <property type="entry name" value="ACREF/ENVCD OPERON REPRESSOR-RELATED"/>
    <property type="match status" value="1"/>
</dbReference>
<evidence type="ECO:0000256" key="2">
    <source>
        <dbReference type="PROSITE-ProRule" id="PRU00335"/>
    </source>
</evidence>
<reference evidence="4 5" key="1">
    <citation type="submission" date="2018-11" db="EMBL/GenBank/DDBJ databases">
        <title>Genome sequencing and assembly of Clostridium tagluense strain A121.</title>
        <authorList>
            <person name="Murakami T."/>
            <person name="Segawa T."/>
            <person name="Shcherbakova V.A."/>
            <person name="Mori H."/>
            <person name="Yoshimura Y."/>
        </authorList>
    </citation>
    <scope>NUCLEOTIDE SEQUENCE [LARGE SCALE GENOMIC DNA]</scope>
    <source>
        <strain evidence="4 5">A121</strain>
    </source>
</reference>
<accession>A0A401UIH0</accession>
<organism evidence="4 5">
    <name type="scientific">Clostridium tagluense</name>
    <dbReference type="NCBI Taxonomy" id="360422"/>
    <lineage>
        <taxon>Bacteria</taxon>
        <taxon>Bacillati</taxon>
        <taxon>Bacillota</taxon>
        <taxon>Clostridia</taxon>
        <taxon>Eubacteriales</taxon>
        <taxon>Clostridiaceae</taxon>
        <taxon>Clostridium</taxon>
    </lineage>
</organism>
<name>A0A401UIH0_9CLOT</name>
<dbReference type="InterPro" id="IPR009057">
    <property type="entry name" value="Homeodomain-like_sf"/>
</dbReference>
<proteinExistence type="predicted"/>
<dbReference type="SUPFAM" id="SSF46689">
    <property type="entry name" value="Homeodomain-like"/>
    <property type="match status" value="1"/>
</dbReference>
<comment type="caution">
    <text evidence="4">The sequence shown here is derived from an EMBL/GenBank/DDBJ whole genome shotgun (WGS) entry which is preliminary data.</text>
</comment>
<gene>
    <name evidence="4" type="ORF">Ctaglu_08850</name>
</gene>
<dbReference type="Proteomes" id="UP000287872">
    <property type="component" value="Unassembled WGS sequence"/>
</dbReference>
<protein>
    <submittedName>
        <fullName evidence="4">Transcriptional regulator</fullName>
    </submittedName>
</protein>
<evidence type="ECO:0000313" key="4">
    <source>
        <dbReference type="EMBL" id="GCD09262.1"/>
    </source>
</evidence>
<evidence type="ECO:0000256" key="1">
    <source>
        <dbReference type="ARBA" id="ARBA00023125"/>
    </source>
</evidence>
<dbReference type="Pfam" id="PF00440">
    <property type="entry name" value="TetR_N"/>
    <property type="match status" value="1"/>
</dbReference>
<dbReference type="PROSITE" id="PS50977">
    <property type="entry name" value="HTH_TETR_2"/>
    <property type="match status" value="1"/>
</dbReference>
<dbReference type="Gene3D" id="1.10.357.10">
    <property type="entry name" value="Tetracycline Repressor, domain 2"/>
    <property type="match status" value="1"/>
</dbReference>